<reference evidence="4" key="1">
    <citation type="submission" date="2021-02" db="EMBL/GenBank/DDBJ databases">
        <title>Comparative genomics reveals that relaxation of natural selection precedes convergent phenotypic evolution of cavefish.</title>
        <authorList>
            <person name="Peng Z."/>
        </authorList>
    </citation>
    <scope>NUCLEOTIDE SEQUENCE</scope>
    <source>
        <tissue evidence="4">Muscle</tissue>
    </source>
</reference>
<evidence type="ECO:0000313" key="5">
    <source>
        <dbReference type="Proteomes" id="UP001059041"/>
    </source>
</evidence>
<dbReference type="InterPro" id="IPR005026">
    <property type="entry name" value="SAPAP"/>
</dbReference>
<feature type="compositionally biased region" description="Polar residues" evidence="2">
    <location>
        <begin position="594"/>
        <end position="614"/>
    </location>
</feature>
<feature type="compositionally biased region" description="Low complexity" evidence="2">
    <location>
        <begin position="363"/>
        <end position="374"/>
    </location>
</feature>
<feature type="compositionally biased region" description="Low complexity" evidence="2">
    <location>
        <begin position="553"/>
        <end position="562"/>
    </location>
</feature>
<feature type="compositionally biased region" description="Basic and acidic residues" evidence="2">
    <location>
        <begin position="249"/>
        <end position="272"/>
    </location>
</feature>
<proteinExistence type="inferred from homology"/>
<dbReference type="GO" id="GO:0051642">
    <property type="term" value="P:centrosome localization"/>
    <property type="evidence" value="ECO:0007669"/>
    <property type="project" value="TreeGrafter"/>
</dbReference>
<keyword evidence="5" id="KW-1185">Reference proteome</keyword>
<dbReference type="PANTHER" id="PTHR12353:SF1">
    <property type="entry name" value="DISKS LARGE-ASSOCIATED PROTEIN 5"/>
    <property type="match status" value="1"/>
</dbReference>
<dbReference type="EMBL" id="JAFHDT010000018">
    <property type="protein sequence ID" value="KAI7797191.1"/>
    <property type="molecule type" value="Genomic_DNA"/>
</dbReference>
<protein>
    <submittedName>
        <fullName evidence="4">Disks large-associated protein 5</fullName>
    </submittedName>
</protein>
<feature type="compositionally biased region" description="Low complexity" evidence="2">
    <location>
        <begin position="781"/>
        <end position="791"/>
    </location>
</feature>
<evidence type="ECO:0000256" key="3">
    <source>
        <dbReference type="SAM" id="Phobius"/>
    </source>
</evidence>
<name>A0A9W7WER2_TRIRA</name>
<feature type="compositionally biased region" description="Low complexity" evidence="2">
    <location>
        <begin position="509"/>
        <end position="518"/>
    </location>
</feature>
<dbReference type="GO" id="GO:0005737">
    <property type="term" value="C:cytoplasm"/>
    <property type="evidence" value="ECO:0007669"/>
    <property type="project" value="TreeGrafter"/>
</dbReference>
<feature type="region of interest" description="Disordered" evidence="2">
    <location>
        <begin position="494"/>
        <end position="518"/>
    </location>
</feature>
<keyword evidence="3" id="KW-0472">Membrane</keyword>
<feature type="region of interest" description="Disordered" evidence="2">
    <location>
        <begin position="533"/>
        <end position="562"/>
    </location>
</feature>
<feature type="region of interest" description="Disordered" evidence="2">
    <location>
        <begin position="766"/>
        <end position="791"/>
    </location>
</feature>
<dbReference type="GO" id="GO:0008017">
    <property type="term" value="F:microtubule binding"/>
    <property type="evidence" value="ECO:0007669"/>
    <property type="project" value="TreeGrafter"/>
</dbReference>
<dbReference type="Proteomes" id="UP001059041">
    <property type="component" value="Linkage Group LG18"/>
</dbReference>
<accession>A0A9W7WER2</accession>
<comment type="caution">
    <text evidence="4">The sequence shown here is derived from an EMBL/GenBank/DDBJ whole genome shotgun (WGS) entry which is preliminary data.</text>
</comment>
<feature type="region of interest" description="Disordered" evidence="2">
    <location>
        <begin position="586"/>
        <end position="728"/>
    </location>
</feature>
<evidence type="ECO:0000256" key="1">
    <source>
        <dbReference type="ARBA" id="ARBA00008839"/>
    </source>
</evidence>
<dbReference type="GO" id="GO:0007059">
    <property type="term" value="P:chromosome segregation"/>
    <property type="evidence" value="ECO:0007669"/>
    <property type="project" value="TreeGrafter"/>
</dbReference>
<feature type="region of interest" description="Disordered" evidence="2">
    <location>
        <begin position="83"/>
        <end position="302"/>
    </location>
</feature>
<dbReference type="GO" id="GO:0007052">
    <property type="term" value="P:mitotic spindle organization"/>
    <property type="evidence" value="ECO:0007669"/>
    <property type="project" value="TreeGrafter"/>
</dbReference>
<comment type="similarity">
    <text evidence="1">Belongs to the SAPAP family.</text>
</comment>
<dbReference type="PANTHER" id="PTHR12353">
    <property type="entry name" value="DISKS LARGE-ASSOCIATED PROTEIN DAP SAP90/PSD-95-ASSOCIATED PROTEIN"/>
    <property type="match status" value="1"/>
</dbReference>
<feature type="transmembrane region" description="Helical" evidence="3">
    <location>
        <begin position="891"/>
        <end position="914"/>
    </location>
</feature>
<dbReference type="GO" id="GO:0023052">
    <property type="term" value="P:signaling"/>
    <property type="evidence" value="ECO:0007669"/>
    <property type="project" value="InterPro"/>
</dbReference>
<feature type="compositionally biased region" description="Basic and acidic residues" evidence="2">
    <location>
        <begin position="83"/>
        <end position="103"/>
    </location>
</feature>
<sequence length="934" mass="100721">MDSRFAHLYKRDSSVSMIRLKMSRRRSQSQKENREKMQNLRRHMDQLPEIELSMDASSIIHTQGDASKTKAFKAEERKKMLARYKENKMLQKDKEKREKEKKGVFKVGLYKPQPLGYLPSNSAGTGRGKMITEPNQSTRVTRSMMQNQKPAVVRQAAPKKVEMAPPSRAQTKKNSKPLASTKGRIATDEPVRAPTTRSSAKVKPAPVAKPVADSRAPKTRSTVKCPAAPSTCEEKALQGDTKPNAGNKVENKPAEKETSVDSVSAKRDEEPKATPSSFAPQGFVFQPPDGLTSFQPEPLSPRSAISFPSPSFVFEANMEATFPSPKALLPAPSVSSPPPSLSTPPPDHLSNPLPASSPPVPSSPQSSTPAAASPPSVPLEPQHDVAYFRAVMASETERLTGLSELWKSRFDDTSIPEETRDLMRTAVGQARLLMKERFGQFSGLVDDCDLGRGEKITTCTDLQGFWDMVYFQVEDVNKKLIALKEAEARDWKEEVRPAARKRVVKKPPVAGAKTTAGGGASAAAKSRLAAVKAAMRAKHAERKAAETSDNNQDASSSAPATSADTLPVQTVVFHGGFFQVESPVKPSGLVGRSSRISAVSTPQCSKFTTPSRQGRPNAASHASPLPCTPSRNLSDVLPISTPQHPAEPLPQTPKAPQISPEHNQSVHVSPDTESCSNNLPQFDLSPKTCTSHIQSDSSSAQENGLADQSLDAPSQSETELPVDSSEPCPELAEHIAESVVCSPSSQENTEENLISDEEIPTGAEACSGTKEVKTDPSVCGPASTTLTPSTPAKDLEVSTALNNEVVISACDSSPSSTDVEMTGNQDCEGDAGLDIEHYLQPSVRYSMSPVQRLTEERFSLGAVDAEMESPASQVEEHTVDVLETPTGNLCFIIVFLLVIMLTCGHSLFGGTWALTYSLSHSFLSPSQDAFHTPD</sequence>
<feature type="compositionally biased region" description="Polar residues" evidence="2">
    <location>
        <begin position="660"/>
        <end position="680"/>
    </location>
</feature>
<evidence type="ECO:0000256" key="2">
    <source>
        <dbReference type="SAM" id="MobiDB-lite"/>
    </source>
</evidence>
<feature type="compositionally biased region" description="Polar residues" evidence="2">
    <location>
        <begin position="687"/>
        <end position="702"/>
    </location>
</feature>
<dbReference type="AlphaFoldDB" id="A0A9W7WER2"/>
<feature type="region of interest" description="Disordered" evidence="2">
    <location>
        <begin position="329"/>
        <end position="378"/>
    </location>
</feature>
<dbReference type="GO" id="GO:0031616">
    <property type="term" value="C:spindle pole centrosome"/>
    <property type="evidence" value="ECO:0007669"/>
    <property type="project" value="TreeGrafter"/>
</dbReference>
<keyword evidence="3" id="KW-1133">Transmembrane helix</keyword>
<feature type="compositionally biased region" description="Polar residues" evidence="2">
    <location>
        <begin position="133"/>
        <end position="149"/>
    </location>
</feature>
<dbReference type="GO" id="GO:0007346">
    <property type="term" value="P:regulation of mitotic cell cycle"/>
    <property type="evidence" value="ECO:0007669"/>
    <property type="project" value="TreeGrafter"/>
</dbReference>
<dbReference type="Pfam" id="PF03359">
    <property type="entry name" value="GKAP"/>
    <property type="match status" value="1"/>
</dbReference>
<feature type="compositionally biased region" description="Low complexity" evidence="2">
    <location>
        <begin position="201"/>
        <end position="211"/>
    </location>
</feature>
<evidence type="ECO:0000313" key="4">
    <source>
        <dbReference type="EMBL" id="KAI7797191.1"/>
    </source>
</evidence>
<dbReference type="GO" id="GO:0005634">
    <property type="term" value="C:nucleus"/>
    <property type="evidence" value="ECO:0007669"/>
    <property type="project" value="TreeGrafter"/>
</dbReference>
<organism evidence="4 5">
    <name type="scientific">Triplophysa rosa</name>
    <name type="common">Cave loach</name>
    <dbReference type="NCBI Taxonomy" id="992332"/>
    <lineage>
        <taxon>Eukaryota</taxon>
        <taxon>Metazoa</taxon>
        <taxon>Chordata</taxon>
        <taxon>Craniata</taxon>
        <taxon>Vertebrata</taxon>
        <taxon>Euteleostomi</taxon>
        <taxon>Actinopterygii</taxon>
        <taxon>Neopterygii</taxon>
        <taxon>Teleostei</taxon>
        <taxon>Ostariophysi</taxon>
        <taxon>Cypriniformes</taxon>
        <taxon>Nemacheilidae</taxon>
        <taxon>Triplophysa</taxon>
    </lineage>
</organism>
<dbReference type="GO" id="GO:0051382">
    <property type="term" value="P:kinetochore assembly"/>
    <property type="evidence" value="ECO:0007669"/>
    <property type="project" value="TreeGrafter"/>
</dbReference>
<keyword evidence="3" id="KW-0812">Transmembrane</keyword>
<feature type="compositionally biased region" description="Pro residues" evidence="2">
    <location>
        <begin position="335"/>
        <end position="347"/>
    </location>
</feature>
<gene>
    <name evidence="4" type="ORF">IRJ41_019325</name>
</gene>